<dbReference type="PANTHER" id="PTHR48079:SF6">
    <property type="entry name" value="NAD(P)-BINDING DOMAIN-CONTAINING PROTEIN-RELATED"/>
    <property type="match status" value="1"/>
</dbReference>
<dbReference type="InterPro" id="IPR001509">
    <property type="entry name" value="Epimerase_deHydtase"/>
</dbReference>
<reference evidence="2 3" key="1">
    <citation type="submission" date="2017-03" db="EMBL/GenBank/DDBJ databases">
        <title>Comparative genomics of honeybee gut symbionts reveal geographically distinct and subgroup specific antibiotic resistance.</title>
        <authorList>
            <person name="Ludvigsen J."/>
            <person name="Porcellato D."/>
            <person name="Labee-Lund T.M."/>
            <person name="Amdam G.V."/>
            <person name="Rudi K."/>
        </authorList>
    </citation>
    <scope>NUCLEOTIDE SEQUENCE [LARGE SCALE GENOMIC DNA]</scope>
    <source>
        <strain evidence="2 3">A-4-12</strain>
    </source>
</reference>
<dbReference type="GO" id="GO:0004029">
    <property type="term" value="F:aldehyde dehydrogenase (NAD+) activity"/>
    <property type="evidence" value="ECO:0007669"/>
    <property type="project" value="TreeGrafter"/>
</dbReference>
<accession>A0A242NX68</accession>
<dbReference type="RefSeq" id="WP_086288207.1">
    <property type="nucleotide sequence ID" value="NZ_NASK01000056.1"/>
</dbReference>
<dbReference type="InterPro" id="IPR036291">
    <property type="entry name" value="NAD(P)-bd_dom_sf"/>
</dbReference>
<feature type="domain" description="NAD-dependent epimerase/dehydratase" evidence="1">
    <location>
        <begin position="4"/>
        <end position="231"/>
    </location>
</feature>
<evidence type="ECO:0000313" key="3">
    <source>
        <dbReference type="Proteomes" id="UP000194968"/>
    </source>
</evidence>
<dbReference type="OrthoDB" id="9787292at2"/>
<dbReference type="EMBL" id="NASK01000056">
    <property type="protein sequence ID" value="OTQ53535.1"/>
    <property type="molecule type" value="Genomic_DNA"/>
</dbReference>
<dbReference type="AlphaFoldDB" id="A0A242NX68"/>
<proteinExistence type="predicted"/>
<evidence type="ECO:0000313" key="2">
    <source>
        <dbReference type="EMBL" id="OTQ53535.1"/>
    </source>
</evidence>
<dbReference type="CDD" id="cd05228">
    <property type="entry name" value="AR_FR_like_1_SDR_e"/>
    <property type="match status" value="1"/>
</dbReference>
<dbReference type="Proteomes" id="UP000194968">
    <property type="component" value="Unassembled WGS sequence"/>
</dbReference>
<dbReference type="PANTHER" id="PTHR48079">
    <property type="entry name" value="PROTEIN YEEZ"/>
    <property type="match status" value="1"/>
</dbReference>
<dbReference type="Pfam" id="PF01370">
    <property type="entry name" value="Epimerase"/>
    <property type="match status" value="1"/>
</dbReference>
<dbReference type="SUPFAM" id="SSF51735">
    <property type="entry name" value="NAD(P)-binding Rossmann-fold domains"/>
    <property type="match status" value="1"/>
</dbReference>
<dbReference type="GO" id="GO:0005737">
    <property type="term" value="C:cytoplasm"/>
    <property type="evidence" value="ECO:0007669"/>
    <property type="project" value="TreeGrafter"/>
</dbReference>
<gene>
    <name evidence="2" type="ORF">B6D06_00790</name>
</gene>
<sequence>MNVVFVTGATGLLGSSIVRILIDRNIKVKVLARSVEKAKKQFHSPLVEIIEGDILNIKGFTAHLKGCDALFHCAAFFRDNYKGGKHWDELFNTNVKGTEQILEAAYAAGIRKAVYTSSIATLCGKEGELIDETMQRPVEGSDNYYKSKILAEEKVKEFLSNHPDMFITIVLPGWMYGPFDMGPTSSGQLVLDYVAGKMPGILPASFSVVDARDVAEHHIASLEKGRSGEKYLAAGRYMEMKDIFKLLEKSTGVKMPTKRIPLWLLKGIAMGQEIYHVFTRKPILLSYSSVKLIGNEYKRTHFSHEKSARELGCKFRPLEETFRDVVSWYKENNYIS</sequence>
<evidence type="ECO:0000259" key="1">
    <source>
        <dbReference type="Pfam" id="PF01370"/>
    </source>
</evidence>
<dbReference type="Gene3D" id="3.40.50.720">
    <property type="entry name" value="NAD(P)-binding Rossmann-like Domain"/>
    <property type="match status" value="1"/>
</dbReference>
<name>A0A242NX68_9GAMM</name>
<organism evidence="2 3">
    <name type="scientific">Gilliamella apis</name>
    <dbReference type="NCBI Taxonomy" id="1970738"/>
    <lineage>
        <taxon>Bacteria</taxon>
        <taxon>Pseudomonadati</taxon>
        <taxon>Pseudomonadota</taxon>
        <taxon>Gammaproteobacteria</taxon>
        <taxon>Orbales</taxon>
        <taxon>Orbaceae</taxon>
        <taxon>Gilliamella</taxon>
    </lineage>
</organism>
<protein>
    <submittedName>
        <fullName evidence="2">Oxidoreductase</fullName>
    </submittedName>
</protein>
<dbReference type="InterPro" id="IPR051783">
    <property type="entry name" value="NAD(P)-dependent_oxidoreduct"/>
</dbReference>
<comment type="caution">
    <text evidence="2">The sequence shown here is derived from an EMBL/GenBank/DDBJ whole genome shotgun (WGS) entry which is preliminary data.</text>
</comment>